<dbReference type="Proteomes" id="UP000027180">
    <property type="component" value="Chromosome"/>
</dbReference>
<dbReference type="EMBL" id="CP006986">
    <property type="protein sequence ID" value="AIC25717.1"/>
    <property type="molecule type" value="Genomic_DNA"/>
</dbReference>
<name>A0A060HVW3_RHIET</name>
<accession>A0A060HVW3</accession>
<proteinExistence type="predicted"/>
<gene>
    <name evidence="1" type="ORF">IE4771_CH00556</name>
</gene>
<sequence>MMQVEIGSSSQLIKIGSQRIDRSQHLFGVTRLWSVTASMLSLMLVAKIHF</sequence>
<evidence type="ECO:0000313" key="1">
    <source>
        <dbReference type="EMBL" id="AIC25717.1"/>
    </source>
</evidence>
<dbReference type="HOGENOM" id="CLU_3121876_0_0_5"/>
<protein>
    <submittedName>
        <fullName evidence="1">Uncharacterized protein</fullName>
    </submittedName>
</protein>
<organism evidence="1 2">
    <name type="scientific">Rhizobium etli bv. mimosae str. IE4771</name>
    <dbReference type="NCBI Taxonomy" id="1432050"/>
    <lineage>
        <taxon>Bacteria</taxon>
        <taxon>Pseudomonadati</taxon>
        <taxon>Pseudomonadota</taxon>
        <taxon>Alphaproteobacteria</taxon>
        <taxon>Hyphomicrobiales</taxon>
        <taxon>Rhizobiaceae</taxon>
        <taxon>Rhizobium/Agrobacterium group</taxon>
        <taxon>Rhizobium</taxon>
    </lineage>
</organism>
<reference evidence="1 2" key="1">
    <citation type="submission" date="2013-12" db="EMBL/GenBank/DDBJ databases">
        <title>Complete genome sequence of Rhizobium etli bv. mimosae IE4771.</title>
        <authorList>
            <person name="Bustos P."/>
            <person name="Santamaria R.I."/>
            <person name="Lozano L."/>
            <person name="Ormeno-Orrillo E."/>
            <person name="Rogel M.A."/>
            <person name="Romero D."/>
            <person name="Cevallos M.A."/>
            <person name="Martinez-Romero E."/>
            <person name="Gonzalez V."/>
        </authorList>
    </citation>
    <scope>NUCLEOTIDE SEQUENCE [LARGE SCALE GENOMIC DNA]</scope>
    <source>
        <strain evidence="1 2">IE4771</strain>
    </source>
</reference>
<dbReference type="AlphaFoldDB" id="A0A060HVW3"/>
<dbReference type="KEGG" id="rei:IE4771_CH00556"/>
<evidence type="ECO:0000313" key="2">
    <source>
        <dbReference type="Proteomes" id="UP000027180"/>
    </source>
</evidence>